<dbReference type="HOGENOM" id="CLU_2261233_0_0_10"/>
<sequence>MLRGTIKIARYKLPFSTIQLRGLTDDFLRRRFTLTSVDLFYHERRPFSSRWQTFFIVIQNGLDKMFALKNAEGVRGKMRHQIKRKRGALRRMLPALWVYGNKK</sequence>
<dbReference type="AlphaFoldDB" id="C9LJM3"/>
<comment type="caution">
    <text evidence="1">The sequence shown here is derived from an EMBL/GenBank/DDBJ whole genome shotgun (WGS) entry which is preliminary data.</text>
</comment>
<keyword evidence="2" id="KW-1185">Reference proteome</keyword>
<accession>C9LJM3</accession>
<protein>
    <submittedName>
        <fullName evidence="1">Uncharacterized protein</fullName>
    </submittedName>
</protein>
<evidence type="ECO:0000313" key="1">
    <source>
        <dbReference type="EMBL" id="EEX70395.1"/>
    </source>
</evidence>
<gene>
    <name evidence="1" type="ORF">GCWU000325_02436</name>
</gene>
<dbReference type="Proteomes" id="UP000003460">
    <property type="component" value="Unassembled WGS sequence"/>
</dbReference>
<proteinExistence type="predicted"/>
<evidence type="ECO:0000313" key="2">
    <source>
        <dbReference type="Proteomes" id="UP000003460"/>
    </source>
</evidence>
<reference evidence="1" key="1">
    <citation type="submission" date="2009-09" db="EMBL/GenBank/DDBJ databases">
        <authorList>
            <person name="Weinstock G."/>
            <person name="Sodergren E."/>
            <person name="Clifton S."/>
            <person name="Fulton L."/>
            <person name="Fulton B."/>
            <person name="Courtney L."/>
            <person name="Fronick C."/>
            <person name="Harrison M."/>
            <person name="Strong C."/>
            <person name="Farmer C."/>
            <person name="Delahaunty K."/>
            <person name="Markovic C."/>
            <person name="Hall O."/>
            <person name="Minx P."/>
            <person name="Tomlinson C."/>
            <person name="Mitreva M."/>
            <person name="Nelson J."/>
            <person name="Hou S."/>
            <person name="Wollam A."/>
            <person name="Pepin K.H."/>
            <person name="Johnson M."/>
            <person name="Bhonagiri V."/>
            <person name="Nash W.E."/>
            <person name="Warren W."/>
            <person name="Chinwalla A."/>
            <person name="Mardis E.R."/>
            <person name="Wilson R.K."/>
        </authorList>
    </citation>
    <scope>NUCLEOTIDE SEQUENCE [LARGE SCALE GENOMIC DNA]</scope>
    <source>
        <strain evidence="1">ATCC 51259</strain>
    </source>
</reference>
<dbReference type="EMBL" id="ACIJ02000028">
    <property type="protein sequence ID" value="EEX70395.1"/>
    <property type="molecule type" value="Genomic_DNA"/>
</dbReference>
<name>C9LJM3_9BACT</name>
<organism evidence="1 2">
    <name type="scientific">Alloprevotella tannerae ATCC 51259</name>
    <dbReference type="NCBI Taxonomy" id="626522"/>
    <lineage>
        <taxon>Bacteria</taxon>
        <taxon>Pseudomonadati</taxon>
        <taxon>Bacteroidota</taxon>
        <taxon>Bacteroidia</taxon>
        <taxon>Bacteroidales</taxon>
        <taxon>Prevotellaceae</taxon>
        <taxon>Alloprevotella</taxon>
    </lineage>
</organism>